<evidence type="ECO:0000256" key="2">
    <source>
        <dbReference type="SAM" id="Coils"/>
    </source>
</evidence>
<proteinExistence type="inferred from homology"/>
<organism evidence="5 6">
    <name type="scientific">Nesidiocoris tenuis</name>
    <dbReference type="NCBI Taxonomy" id="355587"/>
    <lineage>
        <taxon>Eukaryota</taxon>
        <taxon>Metazoa</taxon>
        <taxon>Ecdysozoa</taxon>
        <taxon>Arthropoda</taxon>
        <taxon>Hexapoda</taxon>
        <taxon>Insecta</taxon>
        <taxon>Pterygota</taxon>
        <taxon>Neoptera</taxon>
        <taxon>Paraneoptera</taxon>
        <taxon>Hemiptera</taxon>
        <taxon>Heteroptera</taxon>
        <taxon>Panheteroptera</taxon>
        <taxon>Cimicomorpha</taxon>
        <taxon>Miridae</taxon>
        <taxon>Dicyphina</taxon>
        <taxon>Nesidiocoris</taxon>
    </lineage>
</organism>
<evidence type="ECO:0000313" key="5">
    <source>
        <dbReference type="EMBL" id="CAB0002895.1"/>
    </source>
</evidence>
<feature type="region of interest" description="Disordered" evidence="3">
    <location>
        <begin position="133"/>
        <end position="459"/>
    </location>
</feature>
<feature type="coiled-coil region" evidence="2">
    <location>
        <begin position="89"/>
        <end position="123"/>
    </location>
</feature>
<evidence type="ECO:0000313" key="6">
    <source>
        <dbReference type="Proteomes" id="UP000479000"/>
    </source>
</evidence>
<sequence>MVSHSIVCVIYGNSDLIGGFKWLVASLHDNLEDLDADDFDSDVPLLPLSEEQVLSMENPLFQDFLQALGFKKPVQGQEVYWRVSSAWRSEELNTRINLLNFLVDNAERNLEEIALEINEKLSAAAGETVDVLGRNDSAPEDSENDNQESLTDRKTSIKNIQKKRKTSRLQQFVRGNSADRSSSDSENDVPEHIFPQQSSISRKRYASDDSSDEENRDPANGESMPAVLRKKRTALDSDDDEPDSISDRVDGRIGVSIEESATLNGDSMAGSANRPKRNRNALDSDDDAPEAADDSRTSPQGLKKKRNFLNSDEEDERESGNSSPANIANGKSPGAAPARRKSHILDSEEEGPDLDEVSTNPSQKDSEISQSRFEETDQRSQERIFDLGDNESSKCHKRPLDSDDGEMGKSVKKTRTDCDVISEATQNETEMTAATERDEEPTIRVKRRSARKIESDDSD</sequence>
<feature type="compositionally biased region" description="Acidic residues" evidence="3">
    <location>
        <begin position="347"/>
        <end position="356"/>
    </location>
</feature>
<feature type="compositionally biased region" description="Basic and acidic residues" evidence="3">
    <location>
        <begin position="364"/>
        <end position="418"/>
    </location>
</feature>
<comment type="similarity">
    <text evidence="1">Belongs to the timeless family.</text>
</comment>
<accession>A0A6H5GH85</accession>
<evidence type="ECO:0000256" key="1">
    <source>
        <dbReference type="ARBA" id="ARBA00008174"/>
    </source>
</evidence>
<reference evidence="5 6" key="1">
    <citation type="submission" date="2020-02" db="EMBL/GenBank/DDBJ databases">
        <authorList>
            <person name="Ferguson B K."/>
        </authorList>
    </citation>
    <scope>NUCLEOTIDE SEQUENCE [LARGE SCALE GENOMIC DNA]</scope>
</reference>
<feature type="domain" description="Timeless C-terminal" evidence="4">
    <location>
        <begin position="19"/>
        <end position="92"/>
    </location>
</feature>
<feature type="compositionally biased region" description="Polar residues" evidence="3">
    <location>
        <begin position="168"/>
        <end position="180"/>
    </location>
</feature>
<dbReference type="Pfam" id="PF05029">
    <property type="entry name" value="TIMELESS_C"/>
    <property type="match status" value="1"/>
</dbReference>
<keyword evidence="2" id="KW-0175">Coiled coil</keyword>
<evidence type="ECO:0000259" key="4">
    <source>
        <dbReference type="Pfam" id="PF05029"/>
    </source>
</evidence>
<feature type="compositionally biased region" description="Acidic residues" evidence="3">
    <location>
        <begin position="283"/>
        <end position="292"/>
    </location>
</feature>
<dbReference type="EMBL" id="CADCXU010013154">
    <property type="protein sequence ID" value="CAB0002895.1"/>
    <property type="molecule type" value="Genomic_DNA"/>
</dbReference>
<keyword evidence="6" id="KW-1185">Reference proteome</keyword>
<protein>
    <recommendedName>
        <fullName evidence="4">Timeless C-terminal domain-containing protein</fullName>
    </recommendedName>
</protein>
<dbReference type="OrthoDB" id="310853at2759"/>
<dbReference type="Proteomes" id="UP000479000">
    <property type="component" value="Unassembled WGS sequence"/>
</dbReference>
<dbReference type="InterPro" id="IPR007725">
    <property type="entry name" value="TIMELESS_C"/>
</dbReference>
<feature type="compositionally biased region" description="Polar residues" evidence="3">
    <location>
        <begin position="423"/>
        <end position="432"/>
    </location>
</feature>
<evidence type="ECO:0000256" key="3">
    <source>
        <dbReference type="SAM" id="MobiDB-lite"/>
    </source>
</evidence>
<name>A0A6H5GH85_9HEMI</name>
<dbReference type="AlphaFoldDB" id="A0A6H5GH85"/>
<gene>
    <name evidence="5" type="ORF">NTEN_LOCUS8633</name>
</gene>